<accession>A0AB34IKB0</accession>
<keyword evidence="3 5" id="KW-1133">Transmembrane helix</keyword>
<dbReference type="Proteomes" id="UP001515480">
    <property type="component" value="Unassembled WGS sequence"/>
</dbReference>
<keyword evidence="5" id="KW-0406">Ion transport</keyword>
<sequence>MTAAAPFPPPPPWRHLQHDFRTTGALDYSLALLAVVALCVASEWLAAWTRRAAPHTAESLPLVPGSEPPSPRPRRRFCELKLLLLHAAAIGVGYLPMLLAMSFNGGVFLAVVFGLSAGRVLFGHEHRSRKERG</sequence>
<feature type="transmembrane region" description="Helical" evidence="5">
    <location>
        <begin position="28"/>
        <end position="46"/>
    </location>
</feature>
<comment type="similarity">
    <text evidence="5">Belongs to the copper transporter (Ctr) (TC 1.A.56) family. SLC31A subfamily.</text>
</comment>
<dbReference type="PANTHER" id="PTHR12483">
    <property type="entry name" value="SOLUTE CARRIER FAMILY 31 COPPER TRANSPORTERS"/>
    <property type="match status" value="1"/>
</dbReference>
<evidence type="ECO:0000256" key="3">
    <source>
        <dbReference type="ARBA" id="ARBA00022989"/>
    </source>
</evidence>
<evidence type="ECO:0000256" key="5">
    <source>
        <dbReference type="RuleBase" id="RU367022"/>
    </source>
</evidence>
<dbReference type="GO" id="GO:0005375">
    <property type="term" value="F:copper ion transmembrane transporter activity"/>
    <property type="evidence" value="ECO:0007669"/>
    <property type="project" value="UniProtKB-UniRule"/>
</dbReference>
<dbReference type="PANTHER" id="PTHR12483:SF27">
    <property type="entry name" value="COPPER TRANSPORT PROTEIN CTR1"/>
    <property type="match status" value="1"/>
</dbReference>
<keyword evidence="5" id="KW-0186">Copper</keyword>
<proteinExistence type="inferred from homology"/>
<dbReference type="EMBL" id="JBGBPQ010000024">
    <property type="protein sequence ID" value="KAL1499746.1"/>
    <property type="molecule type" value="Genomic_DNA"/>
</dbReference>
<evidence type="ECO:0000256" key="1">
    <source>
        <dbReference type="ARBA" id="ARBA00004141"/>
    </source>
</evidence>
<evidence type="ECO:0000256" key="4">
    <source>
        <dbReference type="ARBA" id="ARBA00023136"/>
    </source>
</evidence>
<evidence type="ECO:0000256" key="2">
    <source>
        <dbReference type="ARBA" id="ARBA00022692"/>
    </source>
</evidence>
<keyword evidence="5" id="KW-0187">Copper transport</keyword>
<evidence type="ECO:0000313" key="6">
    <source>
        <dbReference type="EMBL" id="KAL1499746.1"/>
    </source>
</evidence>
<name>A0AB34IKB0_PRYPA</name>
<evidence type="ECO:0000313" key="7">
    <source>
        <dbReference type="Proteomes" id="UP001515480"/>
    </source>
</evidence>
<comment type="subcellular location">
    <subcellularLocation>
        <location evidence="1 5">Membrane</location>
        <topology evidence="1 5">Multi-pass membrane protein</topology>
    </subcellularLocation>
</comment>
<dbReference type="InterPro" id="IPR007274">
    <property type="entry name" value="Cop_transporter"/>
</dbReference>
<dbReference type="Pfam" id="PF04145">
    <property type="entry name" value="Ctr"/>
    <property type="match status" value="1"/>
</dbReference>
<comment type="caution">
    <text evidence="6">The sequence shown here is derived from an EMBL/GenBank/DDBJ whole genome shotgun (WGS) entry which is preliminary data.</text>
</comment>
<feature type="transmembrane region" description="Helical" evidence="5">
    <location>
        <begin position="82"/>
        <end position="99"/>
    </location>
</feature>
<protein>
    <recommendedName>
        <fullName evidence="5">Copper transport protein</fullName>
    </recommendedName>
</protein>
<feature type="transmembrane region" description="Helical" evidence="5">
    <location>
        <begin position="105"/>
        <end position="122"/>
    </location>
</feature>
<keyword evidence="5" id="KW-0813">Transport</keyword>
<keyword evidence="7" id="KW-1185">Reference proteome</keyword>
<keyword evidence="2 5" id="KW-0812">Transmembrane</keyword>
<dbReference type="GO" id="GO:0005886">
    <property type="term" value="C:plasma membrane"/>
    <property type="evidence" value="ECO:0007669"/>
    <property type="project" value="TreeGrafter"/>
</dbReference>
<dbReference type="AlphaFoldDB" id="A0AB34IKB0"/>
<gene>
    <name evidence="6" type="ORF">AB1Y20_012433</name>
</gene>
<keyword evidence="4 5" id="KW-0472">Membrane</keyword>
<reference evidence="6 7" key="1">
    <citation type="journal article" date="2024" name="Science">
        <title>Giant polyketide synthase enzymes in the biosynthesis of giant marine polyether toxins.</title>
        <authorList>
            <person name="Fallon T.R."/>
            <person name="Shende V.V."/>
            <person name="Wierzbicki I.H."/>
            <person name="Pendleton A.L."/>
            <person name="Watervoot N.F."/>
            <person name="Auber R.P."/>
            <person name="Gonzalez D.J."/>
            <person name="Wisecaver J.H."/>
            <person name="Moore B.S."/>
        </authorList>
    </citation>
    <scope>NUCLEOTIDE SEQUENCE [LARGE SCALE GENOMIC DNA]</scope>
    <source>
        <strain evidence="6 7">12B1</strain>
    </source>
</reference>
<organism evidence="6 7">
    <name type="scientific">Prymnesium parvum</name>
    <name type="common">Toxic golden alga</name>
    <dbReference type="NCBI Taxonomy" id="97485"/>
    <lineage>
        <taxon>Eukaryota</taxon>
        <taxon>Haptista</taxon>
        <taxon>Haptophyta</taxon>
        <taxon>Prymnesiophyceae</taxon>
        <taxon>Prymnesiales</taxon>
        <taxon>Prymnesiaceae</taxon>
        <taxon>Prymnesium</taxon>
    </lineage>
</organism>